<evidence type="ECO:0000313" key="1">
    <source>
        <dbReference type="EMBL" id="KIL64208.1"/>
    </source>
</evidence>
<organism evidence="1 2">
    <name type="scientific">Amanita muscaria (strain Koide BX008)</name>
    <dbReference type="NCBI Taxonomy" id="946122"/>
    <lineage>
        <taxon>Eukaryota</taxon>
        <taxon>Fungi</taxon>
        <taxon>Dikarya</taxon>
        <taxon>Basidiomycota</taxon>
        <taxon>Agaricomycotina</taxon>
        <taxon>Agaricomycetes</taxon>
        <taxon>Agaricomycetidae</taxon>
        <taxon>Agaricales</taxon>
        <taxon>Pluteineae</taxon>
        <taxon>Amanitaceae</taxon>
        <taxon>Amanita</taxon>
    </lineage>
</organism>
<gene>
    <name evidence="1" type="ORF">M378DRAFT_1044725</name>
</gene>
<dbReference type="InParanoid" id="A0A0C2X653"/>
<dbReference type="AlphaFoldDB" id="A0A0C2X653"/>
<keyword evidence="2" id="KW-1185">Reference proteome</keyword>
<sequence>MGDPSSLRLVPASESAIPIDWTRVPEATKKFLTEQYGYSYDKGKLEHKPLPATIGDLAKMFDETKFFGYFRSSLLTVLMDISEFGLQLTPITQVGPRFYMKYTEQVWFLLFAPGTRECIMGYSDDITNDYEEDEDEDAQWEKWAAEETAMAQAFDVRLRQEVSRGMGILPVMFTNKMGGWTAMTLESQLEYSQYTEAVKTLPRSHPAYQALMEDVFRSFKK</sequence>
<protein>
    <submittedName>
        <fullName evidence="1">Uncharacterized protein</fullName>
    </submittedName>
</protein>
<reference evidence="1 2" key="1">
    <citation type="submission" date="2014-04" db="EMBL/GenBank/DDBJ databases">
        <title>Evolutionary Origins and Diversification of the Mycorrhizal Mutualists.</title>
        <authorList>
            <consortium name="DOE Joint Genome Institute"/>
            <consortium name="Mycorrhizal Genomics Consortium"/>
            <person name="Kohler A."/>
            <person name="Kuo A."/>
            <person name="Nagy L.G."/>
            <person name="Floudas D."/>
            <person name="Copeland A."/>
            <person name="Barry K.W."/>
            <person name="Cichocki N."/>
            <person name="Veneault-Fourrey C."/>
            <person name="LaButti K."/>
            <person name="Lindquist E.A."/>
            <person name="Lipzen A."/>
            <person name="Lundell T."/>
            <person name="Morin E."/>
            <person name="Murat C."/>
            <person name="Riley R."/>
            <person name="Ohm R."/>
            <person name="Sun H."/>
            <person name="Tunlid A."/>
            <person name="Henrissat B."/>
            <person name="Grigoriev I.V."/>
            <person name="Hibbett D.S."/>
            <person name="Martin F."/>
        </authorList>
    </citation>
    <scope>NUCLEOTIDE SEQUENCE [LARGE SCALE GENOMIC DNA]</scope>
    <source>
        <strain evidence="1 2">Koide BX008</strain>
    </source>
</reference>
<evidence type="ECO:0000313" key="2">
    <source>
        <dbReference type="Proteomes" id="UP000054549"/>
    </source>
</evidence>
<dbReference type="HOGENOM" id="CLU_057157_0_0_1"/>
<name>A0A0C2X653_AMAMK</name>
<dbReference type="Proteomes" id="UP000054549">
    <property type="component" value="Unassembled WGS sequence"/>
</dbReference>
<dbReference type="OrthoDB" id="3020383at2759"/>
<dbReference type="EMBL" id="KN818251">
    <property type="protein sequence ID" value="KIL64208.1"/>
    <property type="molecule type" value="Genomic_DNA"/>
</dbReference>
<proteinExistence type="predicted"/>
<accession>A0A0C2X653</accession>